<dbReference type="Gene3D" id="3.80.10.10">
    <property type="entry name" value="Ribonuclease Inhibitor"/>
    <property type="match status" value="1"/>
</dbReference>
<dbReference type="Gene3D" id="1.25.40.10">
    <property type="entry name" value="Tetratricopeptide repeat domain"/>
    <property type="match status" value="1"/>
</dbReference>
<dbReference type="InterPro" id="IPR032675">
    <property type="entry name" value="LRR_dom_sf"/>
</dbReference>
<evidence type="ECO:0000313" key="2">
    <source>
        <dbReference type="EMBL" id="MBT0770788.1"/>
    </source>
</evidence>
<accession>A0ABS5TL42</accession>
<organism evidence="2 3">
    <name type="scientific">Kineosporia corallincola</name>
    <dbReference type="NCBI Taxonomy" id="2835133"/>
    <lineage>
        <taxon>Bacteria</taxon>
        <taxon>Bacillati</taxon>
        <taxon>Actinomycetota</taxon>
        <taxon>Actinomycetes</taxon>
        <taxon>Kineosporiales</taxon>
        <taxon>Kineosporiaceae</taxon>
        <taxon>Kineosporia</taxon>
    </lineage>
</organism>
<dbReference type="InterPro" id="IPR011990">
    <property type="entry name" value="TPR-like_helical_dom_sf"/>
</dbReference>
<comment type="caution">
    <text evidence="2">The sequence shown here is derived from an EMBL/GenBank/DDBJ whole genome shotgun (WGS) entry which is preliminary data.</text>
</comment>
<feature type="transmembrane region" description="Helical" evidence="1">
    <location>
        <begin position="419"/>
        <end position="441"/>
    </location>
</feature>
<sequence>MTTTDAPPALTTGVCLGTYLIATGTGWERWYDAQGPLDVHQLTLALDASAEALHHLDALPTRLRGLSLAGLPVTDDDLRRLARRCQQLRWLDLRGTQVTAAGLGALAGIRPLRRIGVDPHLLLTRDPRRPARRSAGRQLVGGDRPLAVVNSGVPAPDLTGLHETVRAAVRDHPGPAAREPDEAVARARVLLDADQPAAGLALVAPFLATAEPAVLIVTARCLLKLNQPTRALAALVQAPPTGAVLAWRAVVLTTLSPPEAARVAKAALRETIENQVAEWALVTAYLNRGQLEPAEQALRLLRSRTYDEIDEAKLSARLARARRRYREETDAWHRLLRVVPDDADALAGLARAQRSARPWSMRWVGTLNRAAGADVGKYGRRMMEQVSGHRVTLAVGVGLLSWPALSLLLVAAAPHARNLWGWSIALALLAGNLTGLTVWRLTPPEVRRLIRNADRLTGRRHGPSWRWALGGLLIGVTSILTVPSLLPLP</sequence>
<keyword evidence="1" id="KW-1133">Transmembrane helix</keyword>
<dbReference type="Proteomes" id="UP001197247">
    <property type="component" value="Unassembled WGS sequence"/>
</dbReference>
<protein>
    <submittedName>
        <fullName evidence="2">Uncharacterized protein</fullName>
    </submittedName>
</protein>
<evidence type="ECO:0000313" key="3">
    <source>
        <dbReference type="Proteomes" id="UP001197247"/>
    </source>
</evidence>
<evidence type="ECO:0000256" key="1">
    <source>
        <dbReference type="SAM" id="Phobius"/>
    </source>
</evidence>
<dbReference type="EMBL" id="JAHBAY010000007">
    <property type="protein sequence ID" value="MBT0770788.1"/>
    <property type="molecule type" value="Genomic_DNA"/>
</dbReference>
<gene>
    <name evidence="2" type="ORF">KIH74_17730</name>
</gene>
<name>A0ABS5TL42_9ACTN</name>
<dbReference type="SUPFAM" id="SSF52047">
    <property type="entry name" value="RNI-like"/>
    <property type="match status" value="1"/>
</dbReference>
<proteinExistence type="predicted"/>
<feature type="transmembrane region" description="Helical" evidence="1">
    <location>
        <begin position="391"/>
        <end position="413"/>
    </location>
</feature>
<keyword evidence="3" id="KW-1185">Reference proteome</keyword>
<keyword evidence="1" id="KW-0812">Transmembrane</keyword>
<feature type="transmembrane region" description="Helical" evidence="1">
    <location>
        <begin position="465"/>
        <end position="486"/>
    </location>
</feature>
<keyword evidence="1" id="KW-0472">Membrane</keyword>
<reference evidence="2 3" key="1">
    <citation type="submission" date="2021-05" db="EMBL/GenBank/DDBJ databases">
        <title>Kineosporia and Streptomyces sp. nov. two new marine actinobacteria isolated from Coral.</title>
        <authorList>
            <person name="Buangrab K."/>
            <person name="Sutthacheep M."/>
            <person name="Yeemin T."/>
            <person name="Harunari E."/>
            <person name="Igarashi Y."/>
            <person name="Kanchanasin P."/>
            <person name="Tanasupawat S."/>
            <person name="Phongsopitanun W."/>
        </authorList>
    </citation>
    <scope>NUCLEOTIDE SEQUENCE [LARGE SCALE GENOMIC DNA]</scope>
    <source>
        <strain evidence="2 3">J2-2</strain>
    </source>
</reference>
<dbReference type="RefSeq" id="WP_214157088.1">
    <property type="nucleotide sequence ID" value="NZ_JAHBAY010000007.1"/>
</dbReference>